<evidence type="ECO:0000256" key="1">
    <source>
        <dbReference type="SAM" id="MobiDB-lite"/>
    </source>
</evidence>
<protein>
    <submittedName>
        <fullName evidence="2">Uncharacterized protein</fullName>
    </submittedName>
</protein>
<proteinExistence type="predicted"/>
<reference evidence="2" key="2">
    <citation type="submission" date="2020-05" db="UniProtKB">
        <authorList>
            <consortium name="EnsemblMetazoa"/>
        </authorList>
    </citation>
    <scope>IDENTIFICATION</scope>
    <source>
        <strain evidence="2">IAEA</strain>
    </source>
</reference>
<dbReference type="VEuPathDB" id="VectorBase:GPAI023420"/>
<sequence length="114" mass="12983">MFTHSLKLLRFQALQSSNNARVSEEHSTPGHPGKDGGSEKSKMPTEIILLSREIDIKMFILNITAISRTSKKLPVELRHCAKTVVTIRFKPDGFYANGRERPFRSMKINNKKKT</sequence>
<keyword evidence="3" id="KW-1185">Reference proteome</keyword>
<evidence type="ECO:0000313" key="3">
    <source>
        <dbReference type="Proteomes" id="UP000092445"/>
    </source>
</evidence>
<evidence type="ECO:0000313" key="2">
    <source>
        <dbReference type="EnsemblMetazoa" id="GPAI023420-PA"/>
    </source>
</evidence>
<dbReference type="EnsemblMetazoa" id="GPAI023420-RA">
    <property type="protein sequence ID" value="GPAI023420-PA"/>
    <property type="gene ID" value="GPAI023420"/>
</dbReference>
<name>A0A1A9ZSB0_GLOPL</name>
<dbReference type="Proteomes" id="UP000092445">
    <property type="component" value="Unassembled WGS sequence"/>
</dbReference>
<organism evidence="2 3">
    <name type="scientific">Glossina pallidipes</name>
    <name type="common">Tsetse fly</name>
    <dbReference type="NCBI Taxonomy" id="7398"/>
    <lineage>
        <taxon>Eukaryota</taxon>
        <taxon>Metazoa</taxon>
        <taxon>Ecdysozoa</taxon>
        <taxon>Arthropoda</taxon>
        <taxon>Hexapoda</taxon>
        <taxon>Insecta</taxon>
        <taxon>Pterygota</taxon>
        <taxon>Neoptera</taxon>
        <taxon>Endopterygota</taxon>
        <taxon>Diptera</taxon>
        <taxon>Brachycera</taxon>
        <taxon>Muscomorpha</taxon>
        <taxon>Hippoboscoidea</taxon>
        <taxon>Glossinidae</taxon>
        <taxon>Glossina</taxon>
    </lineage>
</organism>
<dbReference type="AlphaFoldDB" id="A0A1A9ZSB0"/>
<reference evidence="3" key="1">
    <citation type="submission" date="2014-03" db="EMBL/GenBank/DDBJ databases">
        <authorList>
            <person name="Aksoy S."/>
            <person name="Warren W."/>
            <person name="Wilson R.K."/>
        </authorList>
    </citation>
    <scope>NUCLEOTIDE SEQUENCE [LARGE SCALE GENOMIC DNA]</scope>
    <source>
        <strain evidence="3">IAEA</strain>
    </source>
</reference>
<feature type="compositionally biased region" description="Basic and acidic residues" evidence="1">
    <location>
        <begin position="22"/>
        <end position="42"/>
    </location>
</feature>
<accession>A0A1A9ZSB0</accession>
<feature type="region of interest" description="Disordered" evidence="1">
    <location>
        <begin position="17"/>
        <end position="42"/>
    </location>
</feature>